<protein>
    <submittedName>
        <fullName evidence="1">Uncharacterized protein</fullName>
    </submittedName>
</protein>
<dbReference type="Gramene" id="Solyc06g075345.1.1">
    <property type="protein sequence ID" value="Solyc06g075345.1.1"/>
    <property type="gene ID" value="Solyc06g075345.1"/>
</dbReference>
<dbReference type="EnsemblPlants" id="Solyc06g075345.1.1">
    <property type="protein sequence ID" value="Solyc06g075345.1.1"/>
    <property type="gene ID" value="Solyc06g075345.1"/>
</dbReference>
<reference evidence="1" key="2">
    <citation type="submission" date="2019-01" db="UniProtKB">
        <authorList>
            <consortium name="EnsemblPlants"/>
        </authorList>
    </citation>
    <scope>IDENTIFICATION</scope>
    <source>
        <strain evidence="1">cv. Heinz 1706</strain>
    </source>
</reference>
<dbReference type="InParanoid" id="A0A3Q7H3S4"/>
<dbReference type="Proteomes" id="UP000004994">
    <property type="component" value="Chromosome 6"/>
</dbReference>
<name>A0A3Q7H3S4_SOLLC</name>
<dbReference type="AlphaFoldDB" id="A0A3Q7H3S4"/>
<reference evidence="1" key="1">
    <citation type="journal article" date="2012" name="Nature">
        <title>The tomato genome sequence provides insights into fleshy fruit evolution.</title>
        <authorList>
            <consortium name="Tomato Genome Consortium"/>
        </authorList>
    </citation>
    <scope>NUCLEOTIDE SEQUENCE [LARGE SCALE GENOMIC DNA]</scope>
    <source>
        <strain evidence="1">cv. Heinz 1706</strain>
    </source>
</reference>
<sequence length="89" mass="10142">MSFSQYLNGFVQPIQKRHIRFKVNYAQSFAFDAAIGRYYLGAQLRLGLLMATNSIPSKNLVLAFVVHYCFFFIMNSNEIHMINASALTA</sequence>
<proteinExistence type="predicted"/>
<organism evidence="1">
    <name type="scientific">Solanum lycopersicum</name>
    <name type="common">Tomato</name>
    <name type="synonym">Lycopersicon esculentum</name>
    <dbReference type="NCBI Taxonomy" id="4081"/>
    <lineage>
        <taxon>Eukaryota</taxon>
        <taxon>Viridiplantae</taxon>
        <taxon>Streptophyta</taxon>
        <taxon>Embryophyta</taxon>
        <taxon>Tracheophyta</taxon>
        <taxon>Spermatophyta</taxon>
        <taxon>Magnoliopsida</taxon>
        <taxon>eudicotyledons</taxon>
        <taxon>Gunneridae</taxon>
        <taxon>Pentapetalae</taxon>
        <taxon>asterids</taxon>
        <taxon>lamiids</taxon>
        <taxon>Solanales</taxon>
        <taxon>Solanaceae</taxon>
        <taxon>Solanoideae</taxon>
        <taxon>Solaneae</taxon>
        <taxon>Solanum</taxon>
        <taxon>Solanum subgen. Lycopersicon</taxon>
    </lineage>
</organism>
<accession>A0A3Q7H3S4</accession>
<evidence type="ECO:0000313" key="2">
    <source>
        <dbReference type="Proteomes" id="UP000004994"/>
    </source>
</evidence>
<keyword evidence="2" id="KW-1185">Reference proteome</keyword>
<evidence type="ECO:0000313" key="1">
    <source>
        <dbReference type="EnsemblPlants" id="Solyc06g075345.1.1"/>
    </source>
</evidence>